<dbReference type="Proteomes" id="UP000316621">
    <property type="component" value="Chromosome 1"/>
</dbReference>
<protein>
    <recommendedName>
        <fullName evidence="1">KIB1-4 beta-propeller domain-containing protein</fullName>
    </recommendedName>
</protein>
<feature type="domain" description="KIB1-4 beta-propeller" evidence="1">
    <location>
        <begin position="45"/>
        <end position="95"/>
    </location>
</feature>
<evidence type="ECO:0000313" key="2">
    <source>
        <dbReference type="EMBL" id="RZC44328.1"/>
    </source>
</evidence>
<name>A0A4Y7IA01_PAPSO</name>
<dbReference type="PANTHER" id="PTHR40891:SF1">
    <property type="entry name" value="DUF295 DOMAIN-CONTAINING PROTEIN"/>
    <property type="match status" value="1"/>
</dbReference>
<accession>A0A4Y7IA01</accession>
<dbReference type="Pfam" id="PF03478">
    <property type="entry name" value="Beta-prop_KIB1-4"/>
    <property type="match status" value="1"/>
</dbReference>
<dbReference type="EMBL" id="CM010715">
    <property type="protein sequence ID" value="RZC44328.1"/>
    <property type="molecule type" value="Genomic_DNA"/>
</dbReference>
<dbReference type="PANTHER" id="PTHR40891">
    <property type="entry name" value="DUF295 DOMAIN-CONTAINING PROTEIN"/>
    <property type="match status" value="1"/>
</dbReference>
<dbReference type="InterPro" id="IPR005174">
    <property type="entry name" value="KIB1-4_b-propeller"/>
</dbReference>
<evidence type="ECO:0000313" key="3">
    <source>
        <dbReference type="Proteomes" id="UP000316621"/>
    </source>
</evidence>
<gene>
    <name evidence="2" type="ORF">C5167_037273</name>
</gene>
<dbReference type="Gramene" id="RZC44328">
    <property type="protein sequence ID" value="RZC44328"/>
    <property type="gene ID" value="C5167_037273"/>
</dbReference>
<keyword evidence="3" id="KW-1185">Reference proteome</keyword>
<proteinExistence type="predicted"/>
<dbReference type="AlphaFoldDB" id="A0A4Y7IA01"/>
<sequence length="142" mass="16525">MEEKEAFPAPWLFFPYGKGARDVSLWFMYFVECCDEFFRIQIYYNVRGLEKWMAVNSLGDLVLFVGRNTAYCLISELGLTRGCLYYTLPEDQGLYKFDVENATDSVILPCPNMPTPWFSSYWITLPSGRERKEGYDGTLKNT</sequence>
<organism evidence="2 3">
    <name type="scientific">Papaver somniferum</name>
    <name type="common">Opium poppy</name>
    <dbReference type="NCBI Taxonomy" id="3469"/>
    <lineage>
        <taxon>Eukaryota</taxon>
        <taxon>Viridiplantae</taxon>
        <taxon>Streptophyta</taxon>
        <taxon>Embryophyta</taxon>
        <taxon>Tracheophyta</taxon>
        <taxon>Spermatophyta</taxon>
        <taxon>Magnoliopsida</taxon>
        <taxon>Ranunculales</taxon>
        <taxon>Papaveraceae</taxon>
        <taxon>Papaveroideae</taxon>
        <taxon>Papaver</taxon>
    </lineage>
</organism>
<reference evidence="2 3" key="1">
    <citation type="journal article" date="2018" name="Science">
        <title>The opium poppy genome and morphinan production.</title>
        <authorList>
            <person name="Guo L."/>
            <person name="Winzer T."/>
            <person name="Yang X."/>
            <person name="Li Y."/>
            <person name="Ning Z."/>
            <person name="He Z."/>
            <person name="Teodor R."/>
            <person name="Lu Y."/>
            <person name="Bowser T.A."/>
            <person name="Graham I.A."/>
            <person name="Ye K."/>
        </authorList>
    </citation>
    <scope>NUCLEOTIDE SEQUENCE [LARGE SCALE GENOMIC DNA]</scope>
    <source>
        <strain evidence="3">cv. HN1</strain>
        <tissue evidence="2">Leaves</tissue>
    </source>
</reference>
<evidence type="ECO:0000259" key="1">
    <source>
        <dbReference type="Pfam" id="PF03478"/>
    </source>
</evidence>